<reference evidence="2" key="1">
    <citation type="journal article" date="2017" name="Genome Biol.">
        <title>Comparative genomics reveals high biological diversity and specific adaptations in the industrially and medically important fungal genus Aspergillus.</title>
        <authorList>
            <person name="de Vries R.P."/>
            <person name="Riley R."/>
            <person name="Wiebenga A."/>
            <person name="Aguilar-Osorio G."/>
            <person name="Amillis S."/>
            <person name="Uchima C.A."/>
            <person name="Anderluh G."/>
            <person name="Asadollahi M."/>
            <person name="Askin M."/>
            <person name="Barry K."/>
            <person name="Battaglia E."/>
            <person name="Bayram O."/>
            <person name="Benocci T."/>
            <person name="Braus-Stromeyer S.A."/>
            <person name="Caldana C."/>
            <person name="Canovas D."/>
            <person name="Cerqueira G.C."/>
            <person name="Chen F."/>
            <person name="Chen W."/>
            <person name="Choi C."/>
            <person name="Clum A."/>
            <person name="Dos Santos R.A."/>
            <person name="Damasio A.R."/>
            <person name="Diallinas G."/>
            <person name="Emri T."/>
            <person name="Fekete E."/>
            <person name="Flipphi M."/>
            <person name="Freyberg S."/>
            <person name="Gallo A."/>
            <person name="Gournas C."/>
            <person name="Habgood R."/>
            <person name="Hainaut M."/>
            <person name="Harispe M.L."/>
            <person name="Henrissat B."/>
            <person name="Hilden K.S."/>
            <person name="Hope R."/>
            <person name="Hossain A."/>
            <person name="Karabika E."/>
            <person name="Karaffa L."/>
            <person name="Karanyi Z."/>
            <person name="Krasevec N."/>
            <person name="Kuo A."/>
            <person name="Kusch H."/>
            <person name="LaButti K."/>
            <person name="Lagendijk E.L."/>
            <person name="Lapidus A."/>
            <person name="Levasseur A."/>
            <person name="Lindquist E."/>
            <person name="Lipzen A."/>
            <person name="Logrieco A.F."/>
            <person name="MacCabe A."/>
            <person name="Maekelae M.R."/>
            <person name="Malavazi I."/>
            <person name="Melin P."/>
            <person name="Meyer V."/>
            <person name="Mielnichuk N."/>
            <person name="Miskei M."/>
            <person name="Molnar A.P."/>
            <person name="Mule G."/>
            <person name="Ngan C.Y."/>
            <person name="Orejas M."/>
            <person name="Orosz E."/>
            <person name="Ouedraogo J.P."/>
            <person name="Overkamp K.M."/>
            <person name="Park H.-S."/>
            <person name="Perrone G."/>
            <person name="Piumi F."/>
            <person name="Punt P.J."/>
            <person name="Ram A.F."/>
            <person name="Ramon A."/>
            <person name="Rauscher S."/>
            <person name="Record E."/>
            <person name="Riano-Pachon D.M."/>
            <person name="Robert V."/>
            <person name="Roehrig J."/>
            <person name="Ruller R."/>
            <person name="Salamov A."/>
            <person name="Salih N.S."/>
            <person name="Samson R.A."/>
            <person name="Sandor E."/>
            <person name="Sanguinetti M."/>
            <person name="Schuetze T."/>
            <person name="Sepcic K."/>
            <person name="Shelest E."/>
            <person name="Sherlock G."/>
            <person name="Sophianopoulou V."/>
            <person name="Squina F.M."/>
            <person name="Sun H."/>
            <person name="Susca A."/>
            <person name="Todd R.B."/>
            <person name="Tsang A."/>
            <person name="Unkles S.E."/>
            <person name="van de Wiele N."/>
            <person name="van Rossen-Uffink D."/>
            <person name="Oliveira J.V."/>
            <person name="Vesth T.C."/>
            <person name="Visser J."/>
            <person name="Yu J.-H."/>
            <person name="Zhou M."/>
            <person name="Andersen M.R."/>
            <person name="Archer D.B."/>
            <person name="Baker S.E."/>
            <person name="Benoit I."/>
            <person name="Brakhage A.A."/>
            <person name="Braus G.H."/>
            <person name="Fischer R."/>
            <person name="Frisvad J.C."/>
            <person name="Goldman G.H."/>
            <person name="Houbraken J."/>
            <person name="Oakley B."/>
            <person name="Pocsi I."/>
            <person name="Scazzocchio C."/>
            <person name="Seiboth B."/>
            <person name="vanKuyk P.A."/>
            <person name="Wortman J."/>
            <person name="Dyer P.S."/>
            <person name="Grigoriev I.V."/>
        </authorList>
    </citation>
    <scope>NUCLEOTIDE SEQUENCE [LARGE SCALE GENOMIC DNA]</scope>
    <source>
        <strain evidence="2">CBS 506.65</strain>
    </source>
</reference>
<evidence type="ECO:0000313" key="2">
    <source>
        <dbReference type="Proteomes" id="UP000184188"/>
    </source>
</evidence>
<accession>A0A1L9S6F7</accession>
<proteinExistence type="predicted"/>
<protein>
    <submittedName>
        <fullName evidence="1">Uncharacterized protein</fullName>
    </submittedName>
</protein>
<dbReference type="OrthoDB" id="3000060at2759"/>
<sequence>MGSNTQNPRPGHSNVSKKTGAHLILTDIAFRSVYPPDVCPRSRIVAVCGVSDVDDLASPHLDGWLFSDFYLLHHLLSLVYTHTSNQVWLTCLEPKYLVEKYTEYAHGDPRNDRRAVLDKDRLSDIELAANMHVVDQEILLERFVRTVEEQARYAKEYGETLLVLIFSRGNCGNFSVQIGGAQPDEDKCQLEIEDLKRVLPKGLDVTLMLTSCYSGGWLIQPNIHYHEHLNTGIAVSFETRSWSMGKSVGRACGSTVTSAIVDQLIKIEEAQDAEESAKSHLMYSELVSAIYDKATELDTFFKDQNIQFSTQDDDWESHWRPRTGTPLAKFKDHWEMLRQIPPSSVCVDHTTGGRHPTSTRRVGSLQNDLHRFAAEYFRAKPGRSGLSSNVALHSALYRFSQGFPEADDTEHLQSMLNQVIYRLNMMRDADEFVGAMGFEFPSCLGYSIQDDYKPSATSQAKRDVAWNHLKRVKLFPISAPYFTHFTKPQNYLAIVLAERCESTTAMKEKIAKALEWKEIKASQLLPNVQAYKIINDEQIRSKLHACYEGLREAGHRLYVRAGVLTRPCPHEFLDIPTFSTAKS</sequence>
<dbReference type="RefSeq" id="XP_022577235.1">
    <property type="nucleotide sequence ID" value="XM_022721418.1"/>
</dbReference>
<dbReference type="STRING" id="1073090.A0A1L9S6F7"/>
<dbReference type="AlphaFoldDB" id="A0A1L9S6F7"/>
<keyword evidence="2" id="KW-1185">Reference proteome</keyword>
<dbReference type="Proteomes" id="UP000184188">
    <property type="component" value="Unassembled WGS sequence"/>
</dbReference>
<gene>
    <name evidence="1" type="ORF">ASPZODRAFT_125140</name>
</gene>
<name>A0A1L9S6F7_9EURO</name>
<evidence type="ECO:0000313" key="1">
    <source>
        <dbReference type="EMBL" id="OJJ42725.1"/>
    </source>
</evidence>
<organism evidence="1 2">
    <name type="scientific">Penicilliopsis zonata CBS 506.65</name>
    <dbReference type="NCBI Taxonomy" id="1073090"/>
    <lineage>
        <taxon>Eukaryota</taxon>
        <taxon>Fungi</taxon>
        <taxon>Dikarya</taxon>
        <taxon>Ascomycota</taxon>
        <taxon>Pezizomycotina</taxon>
        <taxon>Eurotiomycetes</taxon>
        <taxon>Eurotiomycetidae</taxon>
        <taxon>Eurotiales</taxon>
        <taxon>Aspergillaceae</taxon>
        <taxon>Penicilliopsis</taxon>
    </lineage>
</organism>
<dbReference type="EMBL" id="KV878357">
    <property type="protein sequence ID" value="OJJ42725.1"/>
    <property type="molecule type" value="Genomic_DNA"/>
</dbReference>
<dbReference type="GeneID" id="34607883"/>
<dbReference type="VEuPathDB" id="FungiDB:ASPZODRAFT_125140"/>